<proteinExistence type="predicted"/>
<organism evidence="2 3">
    <name type="scientific">Candidatus Marinarcus aquaticus</name>
    <dbReference type="NCBI Taxonomy" id="2044504"/>
    <lineage>
        <taxon>Bacteria</taxon>
        <taxon>Pseudomonadati</taxon>
        <taxon>Campylobacterota</taxon>
        <taxon>Epsilonproteobacteria</taxon>
        <taxon>Campylobacterales</taxon>
        <taxon>Arcobacteraceae</taxon>
        <taxon>Candidatus Marinarcus</taxon>
    </lineage>
</organism>
<evidence type="ECO:0000313" key="3">
    <source>
        <dbReference type="Proteomes" id="UP000290657"/>
    </source>
</evidence>
<dbReference type="EMBL" id="PDKN01000001">
    <property type="protein sequence ID" value="RXJ60783.1"/>
    <property type="molecule type" value="Genomic_DNA"/>
</dbReference>
<dbReference type="AlphaFoldDB" id="A0A4Q0XUF4"/>
<accession>A0A4Q0XUF4</accession>
<dbReference type="Pfam" id="PF02613">
    <property type="entry name" value="Nitrate_red_del"/>
    <property type="match status" value="1"/>
</dbReference>
<keyword evidence="1" id="KW-0143">Chaperone</keyword>
<dbReference type="PANTHER" id="PTHR34227">
    <property type="entry name" value="CHAPERONE PROTEIN YCDY"/>
    <property type="match status" value="1"/>
</dbReference>
<name>A0A4Q0XUF4_9BACT</name>
<sequence>MHNEQINQARVFIYNILAMLFVESHVEHNADKIVQNLEVLSENSFDDEVEEAVKCLLEYIQAEGVKSLYENFQKLFLVPFGEYVSLSCSQYHEQREAGLMLIKVRDILAKTKIRKDETLFKAQEDDFGFLFTLSAYLIEQQQINEIKEDLQKQLFLEVINPYIDHLSMELEKSKNPIYIHASTILANFIQFERSYLKIIKAA</sequence>
<evidence type="ECO:0000313" key="2">
    <source>
        <dbReference type="EMBL" id="RXJ60783.1"/>
    </source>
</evidence>
<dbReference type="RefSeq" id="WP_128994917.1">
    <property type="nucleotide sequence ID" value="NZ_PDKN01000001.1"/>
</dbReference>
<dbReference type="InterPro" id="IPR036411">
    <property type="entry name" value="TorD-like_sf"/>
</dbReference>
<dbReference type="InterPro" id="IPR050289">
    <property type="entry name" value="TorD/DmsD_chaperones"/>
</dbReference>
<comment type="caution">
    <text evidence="2">The sequence shown here is derived from an EMBL/GenBank/DDBJ whole genome shotgun (WGS) entry which is preliminary data.</text>
</comment>
<gene>
    <name evidence="2" type="ORF">CRV04_01855</name>
</gene>
<reference evidence="2 3" key="1">
    <citation type="submission" date="2017-10" db="EMBL/GenBank/DDBJ databases">
        <title>Genomics of the genus Arcobacter.</title>
        <authorList>
            <person name="Perez-Cataluna A."/>
            <person name="Figueras M.J."/>
        </authorList>
    </citation>
    <scope>NUCLEOTIDE SEQUENCE [LARGE SCALE GENOMIC DNA]</scope>
    <source>
        <strain evidence="2 3">CECT 8987</strain>
    </source>
</reference>
<dbReference type="Proteomes" id="UP000290657">
    <property type="component" value="Unassembled WGS sequence"/>
</dbReference>
<protein>
    <submittedName>
        <fullName evidence="2">Uncharacterized protein</fullName>
    </submittedName>
</protein>
<dbReference type="OrthoDB" id="5321442at2"/>
<dbReference type="SUPFAM" id="SSF89155">
    <property type="entry name" value="TorD-like"/>
    <property type="match status" value="1"/>
</dbReference>
<evidence type="ECO:0000256" key="1">
    <source>
        <dbReference type="ARBA" id="ARBA00023186"/>
    </source>
</evidence>
<dbReference type="PANTHER" id="PTHR34227:SF1">
    <property type="entry name" value="DIMETHYL SULFOXIDE REDUCTASE CHAPERONE-RELATED"/>
    <property type="match status" value="1"/>
</dbReference>
<keyword evidence="3" id="KW-1185">Reference proteome</keyword>
<dbReference type="InterPro" id="IPR020945">
    <property type="entry name" value="DMSO/NO3_reduct_chaperone"/>
</dbReference>
<dbReference type="Gene3D" id="1.10.3480.10">
    <property type="entry name" value="TorD-like"/>
    <property type="match status" value="1"/>
</dbReference>